<accession>A0ACC3SJQ6</accession>
<proteinExistence type="predicted"/>
<protein>
    <submittedName>
        <fullName evidence="1">Uncharacterized protein</fullName>
    </submittedName>
</protein>
<dbReference type="EMBL" id="JAMKPW020000007">
    <property type="protein sequence ID" value="KAK8216763.1"/>
    <property type="molecule type" value="Genomic_DNA"/>
</dbReference>
<organism evidence="1 2">
    <name type="scientific">Zalaria obscura</name>
    <dbReference type="NCBI Taxonomy" id="2024903"/>
    <lineage>
        <taxon>Eukaryota</taxon>
        <taxon>Fungi</taxon>
        <taxon>Dikarya</taxon>
        <taxon>Ascomycota</taxon>
        <taxon>Pezizomycotina</taxon>
        <taxon>Dothideomycetes</taxon>
        <taxon>Dothideomycetidae</taxon>
        <taxon>Dothideales</taxon>
        <taxon>Zalariaceae</taxon>
        <taxon>Zalaria</taxon>
    </lineage>
</organism>
<comment type="caution">
    <text evidence="1">The sequence shown here is derived from an EMBL/GenBank/DDBJ whole genome shotgun (WGS) entry which is preliminary data.</text>
</comment>
<name>A0ACC3SJQ6_9PEZI</name>
<evidence type="ECO:0000313" key="1">
    <source>
        <dbReference type="EMBL" id="KAK8216763.1"/>
    </source>
</evidence>
<sequence length="135" mass="15081">MRGICDSTCFLQPDWPCDQDGDLSSVLENDVGTDESCTSSPEPEFEQLDILQSSFLHASGEVYHLNGLARDTAPGQVHGRACRHACLPRMARMGYMCQNLSKSYRQTYPTSRTPFLVQYGNTETEDALFDPVKSH</sequence>
<evidence type="ECO:0000313" key="2">
    <source>
        <dbReference type="Proteomes" id="UP001320706"/>
    </source>
</evidence>
<keyword evidence="2" id="KW-1185">Reference proteome</keyword>
<dbReference type="Proteomes" id="UP001320706">
    <property type="component" value="Unassembled WGS sequence"/>
</dbReference>
<reference evidence="1" key="1">
    <citation type="submission" date="2024-02" db="EMBL/GenBank/DDBJ databases">
        <title>Metagenome Assembled Genome of Zalaria obscura JY119.</title>
        <authorList>
            <person name="Vighnesh L."/>
            <person name="Jagadeeshwari U."/>
            <person name="Venkata Ramana C."/>
            <person name="Sasikala C."/>
        </authorList>
    </citation>
    <scope>NUCLEOTIDE SEQUENCE</scope>
    <source>
        <strain evidence="1">JY119</strain>
    </source>
</reference>
<gene>
    <name evidence="1" type="ORF">M8818_001726</name>
</gene>